<proteinExistence type="predicted"/>
<evidence type="ECO:0000313" key="3">
    <source>
        <dbReference type="Proteomes" id="UP000001593"/>
    </source>
</evidence>
<keyword evidence="3" id="KW-1185">Reference proteome</keyword>
<gene>
    <name evidence="2" type="ORF">NEMVEDRAFT_v1g149892</name>
</gene>
<sequence>HSFLGLFLGLFLRLFIHSLIFICKRVYLPVRVYVSVIEGLPPSQSVCVYDRWFTSQSECMCL</sequence>
<protein>
    <submittedName>
        <fullName evidence="2">Uncharacterized protein</fullName>
    </submittedName>
</protein>
<keyword evidence="1" id="KW-1133">Transmembrane helix</keyword>
<dbReference type="Proteomes" id="UP000001593">
    <property type="component" value="Unassembled WGS sequence"/>
</dbReference>
<dbReference type="InParanoid" id="A7T894"/>
<accession>A7T894</accession>
<keyword evidence="1" id="KW-0812">Transmembrane</keyword>
<feature type="non-terminal residue" evidence="2">
    <location>
        <position position="1"/>
    </location>
</feature>
<organism evidence="2 3">
    <name type="scientific">Nematostella vectensis</name>
    <name type="common">Starlet sea anemone</name>
    <dbReference type="NCBI Taxonomy" id="45351"/>
    <lineage>
        <taxon>Eukaryota</taxon>
        <taxon>Metazoa</taxon>
        <taxon>Cnidaria</taxon>
        <taxon>Anthozoa</taxon>
        <taxon>Hexacorallia</taxon>
        <taxon>Actiniaria</taxon>
        <taxon>Edwardsiidae</taxon>
        <taxon>Nematostella</taxon>
    </lineage>
</organism>
<dbReference type="HOGENOM" id="CLU_2910809_0_0_1"/>
<dbReference type="EMBL" id="DS472576">
    <property type="protein sequence ID" value="EDO27800.1"/>
    <property type="molecule type" value="Genomic_DNA"/>
</dbReference>
<dbReference type="AlphaFoldDB" id="A7T894"/>
<keyword evidence="1" id="KW-0472">Membrane</keyword>
<name>A7T894_NEMVE</name>
<reference evidence="2 3" key="1">
    <citation type="journal article" date="2007" name="Science">
        <title>Sea anemone genome reveals ancestral eumetazoan gene repertoire and genomic organization.</title>
        <authorList>
            <person name="Putnam N.H."/>
            <person name="Srivastava M."/>
            <person name="Hellsten U."/>
            <person name="Dirks B."/>
            <person name="Chapman J."/>
            <person name="Salamov A."/>
            <person name="Terry A."/>
            <person name="Shapiro H."/>
            <person name="Lindquist E."/>
            <person name="Kapitonov V.V."/>
            <person name="Jurka J."/>
            <person name="Genikhovich G."/>
            <person name="Grigoriev I.V."/>
            <person name="Lucas S.M."/>
            <person name="Steele R.E."/>
            <person name="Finnerty J.R."/>
            <person name="Technau U."/>
            <person name="Martindale M.Q."/>
            <person name="Rokhsar D.S."/>
        </authorList>
    </citation>
    <scope>NUCLEOTIDE SEQUENCE [LARGE SCALE GENOMIC DNA]</scope>
    <source>
        <strain evidence="3">CH2 X CH6</strain>
    </source>
</reference>
<evidence type="ECO:0000313" key="2">
    <source>
        <dbReference type="EMBL" id="EDO27800.1"/>
    </source>
</evidence>
<evidence type="ECO:0000256" key="1">
    <source>
        <dbReference type="SAM" id="Phobius"/>
    </source>
</evidence>
<feature type="transmembrane region" description="Helical" evidence="1">
    <location>
        <begin position="6"/>
        <end position="23"/>
    </location>
</feature>